<evidence type="ECO:0000259" key="7">
    <source>
        <dbReference type="Pfam" id="PF00551"/>
    </source>
</evidence>
<dbReference type="GO" id="GO:0006189">
    <property type="term" value="P:'de novo' IMP biosynthetic process"/>
    <property type="evidence" value="ECO:0007669"/>
    <property type="project" value="UniProtKB-UniRule"/>
</dbReference>
<evidence type="ECO:0000256" key="4">
    <source>
        <dbReference type="ARBA" id="ARBA00038440"/>
    </source>
</evidence>
<dbReference type="EC" id="2.1.2.2" evidence="6"/>
<feature type="binding site" evidence="6">
    <location>
        <begin position="17"/>
        <end position="19"/>
    </location>
    <ligand>
        <name>N(1)-(5-phospho-beta-D-ribosyl)glycinamide</name>
        <dbReference type="ChEBI" id="CHEBI:143788"/>
    </ligand>
</feature>
<dbReference type="PANTHER" id="PTHR43369:SF2">
    <property type="entry name" value="PHOSPHORIBOSYLGLYCINAMIDE FORMYLTRANSFERASE"/>
    <property type="match status" value="1"/>
</dbReference>
<evidence type="ECO:0000256" key="3">
    <source>
        <dbReference type="ARBA" id="ARBA00022755"/>
    </source>
</evidence>
<dbReference type="NCBIfam" id="TIGR00639">
    <property type="entry name" value="PurN"/>
    <property type="match status" value="1"/>
</dbReference>
<dbReference type="HAMAP" id="MF_01930">
    <property type="entry name" value="PurN"/>
    <property type="match status" value="1"/>
</dbReference>
<comment type="similarity">
    <text evidence="4 6">Belongs to the GART family.</text>
</comment>
<comment type="caution">
    <text evidence="6">Lacks conserved residue(s) required for the propagation of feature annotation.</text>
</comment>
<protein>
    <recommendedName>
        <fullName evidence="6">Phosphoribosylglycinamide formyltransferase</fullName>
        <ecNumber evidence="6">2.1.2.2</ecNumber>
    </recommendedName>
    <alternativeName>
        <fullName evidence="6">5'-phosphoribosylglycinamide transformylase</fullName>
    </alternativeName>
    <alternativeName>
        <fullName evidence="6">GAR transformylase</fullName>
        <shortName evidence="6">GART</shortName>
    </alternativeName>
</protein>
<dbReference type="GO" id="GO:0005829">
    <property type="term" value="C:cytosol"/>
    <property type="evidence" value="ECO:0007669"/>
    <property type="project" value="TreeGrafter"/>
</dbReference>
<feature type="site" description="Raises pKa of active site His" evidence="6">
    <location>
        <position position="150"/>
    </location>
</feature>
<dbReference type="CDD" id="cd08645">
    <property type="entry name" value="FMT_core_GART"/>
    <property type="match status" value="1"/>
</dbReference>
<evidence type="ECO:0000256" key="6">
    <source>
        <dbReference type="HAMAP-Rule" id="MF_01930"/>
    </source>
</evidence>
<proteinExistence type="inferred from homology"/>
<comment type="caution">
    <text evidence="8">The sequence shown here is derived from an EMBL/GenBank/DDBJ whole genome shotgun (WGS) entry which is preliminary data.</text>
</comment>
<sequence>MGIDTRKRIVVLISGSGTNMLNIAQACQNNQMAGDVVAVISNRANAGGLEKAANLGIPTEVLAHQEFASREDYDAALVACVQSYQPDLIVLAGFMRVLTPVFVSAFADRILNIHPSLLPKYKGLHTHQRALDAGDEEHGVSVHFVTDELDGGPVVLQARVPIFDGDEVEDLQERVHEQEYRIYPLVIRWFCANRLTLTPQGAMLDGTLLGPHGYAADD</sequence>
<keyword evidence="3 6" id="KW-0658">Purine biosynthesis</keyword>
<organism evidence="8 9">
    <name type="scientific">Aliidiomarina halalkaliphila</name>
    <dbReference type="NCBI Taxonomy" id="2593535"/>
    <lineage>
        <taxon>Bacteria</taxon>
        <taxon>Pseudomonadati</taxon>
        <taxon>Pseudomonadota</taxon>
        <taxon>Gammaproteobacteria</taxon>
        <taxon>Alteromonadales</taxon>
        <taxon>Idiomarinaceae</taxon>
        <taxon>Aliidiomarina</taxon>
    </lineage>
</organism>
<dbReference type="InterPro" id="IPR036477">
    <property type="entry name" value="Formyl_transf_N_sf"/>
</dbReference>
<feature type="active site" description="Proton donor" evidence="6">
    <location>
        <position position="114"/>
    </location>
</feature>
<dbReference type="Pfam" id="PF00551">
    <property type="entry name" value="Formyl_trans_N"/>
    <property type="match status" value="1"/>
</dbReference>
<feature type="domain" description="Formyl transferase N-terminal" evidence="7">
    <location>
        <begin position="7"/>
        <end position="187"/>
    </location>
</feature>
<evidence type="ECO:0000313" key="8">
    <source>
        <dbReference type="EMBL" id="TRW50004.1"/>
    </source>
</evidence>
<dbReference type="InterPro" id="IPR002376">
    <property type="entry name" value="Formyl_transf_N"/>
</dbReference>
<dbReference type="PROSITE" id="PS51257">
    <property type="entry name" value="PROKAR_LIPOPROTEIN"/>
    <property type="match status" value="1"/>
</dbReference>
<name>A0A552X4Q3_9GAMM</name>
<dbReference type="AlphaFoldDB" id="A0A552X4Q3"/>
<dbReference type="GO" id="GO:0004644">
    <property type="term" value="F:phosphoribosylglycinamide formyltransferase activity"/>
    <property type="evidence" value="ECO:0007669"/>
    <property type="project" value="UniProtKB-UniRule"/>
</dbReference>
<dbReference type="RefSeq" id="WP_143234530.1">
    <property type="nucleotide sequence ID" value="NZ_VJWL01000001.1"/>
</dbReference>
<comment type="function">
    <text evidence="6">Catalyzes the transfer of a formyl group from 10-formyltetrahydrofolate to 5-phospho-ribosyl-glycinamide (GAR), producing 5-phospho-ribosyl-N-formylglycinamide (FGAR) and tetrahydrofolate.</text>
</comment>
<dbReference type="SUPFAM" id="SSF53328">
    <property type="entry name" value="Formyltransferase"/>
    <property type="match status" value="1"/>
</dbReference>
<evidence type="ECO:0000313" key="9">
    <source>
        <dbReference type="Proteomes" id="UP000320359"/>
    </source>
</evidence>
<dbReference type="InterPro" id="IPR001555">
    <property type="entry name" value="GART_AS"/>
</dbReference>
<keyword evidence="9" id="KW-1185">Reference proteome</keyword>
<keyword evidence="2 6" id="KW-0808">Transferase</keyword>
<feature type="binding site" evidence="6">
    <location>
        <position position="112"/>
    </location>
    <ligand>
        <name>(6R)-10-formyltetrahydrofolate</name>
        <dbReference type="ChEBI" id="CHEBI:195366"/>
    </ligand>
</feature>
<dbReference type="Proteomes" id="UP000320359">
    <property type="component" value="Unassembled WGS sequence"/>
</dbReference>
<dbReference type="OrthoDB" id="9806170at2"/>
<feature type="binding site" evidence="6">
    <location>
        <position position="70"/>
    </location>
    <ligand>
        <name>(6R)-10-formyltetrahydrofolate</name>
        <dbReference type="ChEBI" id="CHEBI:195366"/>
    </ligand>
</feature>
<dbReference type="PROSITE" id="PS00373">
    <property type="entry name" value="GART"/>
    <property type="match status" value="1"/>
</dbReference>
<accession>A0A552X4Q3</accession>
<gene>
    <name evidence="6 8" type="primary">purN</name>
    <name evidence="8" type="ORF">FM042_03900</name>
</gene>
<comment type="pathway">
    <text evidence="1 6">Purine metabolism; IMP biosynthesis via de novo pathway; N(2)-formyl-N(1)-(5-phospho-D-ribosyl)glycinamide from N(1)-(5-phospho-D-ribosyl)glycinamide (10-formyl THF route): step 1/1.</text>
</comment>
<evidence type="ECO:0000256" key="2">
    <source>
        <dbReference type="ARBA" id="ARBA00022679"/>
    </source>
</evidence>
<evidence type="ECO:0000256" key="5">
    <source>
        <dbReference type="ARBA" id="ARBA00047664"/>
    </source>
</evidence>
<dbReference type="InterPro" id="IPR004607">
    <property type="entry name" value="GART"/>
</dbReference>
<dbReference type="Gene3D" id="3.40.50.170">
    <property type="entry name" value="Formyl transferase, N-terminal domain"/>
    <property type="match status" value="1"/>
</dbReference>
<dbReference type="EMBL" id="VJWL01000001">
    <property type="protein sequence ID" value="TRW50004.1"/>
    <property type="molecule type" value="Genomic_DNA"/>
</dbReference>
<evidence type="ECO:0000256" key="1">
    <source>
        <dbReference type="ARBA" id="ARBA00005054"/>
    </source>
</evidence>
<reference evidence="8 9" key="1">
    <citation type="submission" date="2019-07" db="EMBL/GenBank/DDBJ databases">
        <authorList>
            <person name="Yang M."/>
            <person name="Zhao D."/>
            <person name="Xiang H."/>
        </authorList>
    </citation>
    <scope>NUCLEOTIDE SEQUENCE [LARGE SCALE GENOMIC DNA]</scope>
    <source>
        <strain evidence="8 9">IM1326</strain>
    </source>
</reference>
<dbReference type="PANTHER" id="PTHR43369">
    <property type="entry name" value="PHOSPHORIBOSYLGLYCINAMIDE FORMYLTRANSFERASE"/>
    <property type="match status" value="1"/>
</dbReference>
<comment type="catalytic activity">
    <reaction evidence="5 6">
        <text>N(1)-(5-phospho-beta-D-ribosyl)glycinamide + (6R)-10-formyltetrahydrofolate = N(2)-formyl-N(1)-(5-phospho-beta-D-ribosyl)glycinamide + (6S)-5,6,7,8-tetrahydrofolate + H(+)</text>
        <dbReference type="Rhea" id="RHEA:15053"/>
        <dbReference type="ChEBI" id="CHEBI:15378"/>
        <dbReference type="ChEBI" id="CHEBI:57453"/>
        <dbReference type="ChEBI" id="CHEBI:143788"/>
        <dbReference type="ChEBI" id="CHEBI:147286"/>
        <dbReference type="ChEBI" id="CHEBI:195366"/>
        <dbReference type="EC" id="2.1.2.2"/>
    </reaction>
</comment>
<dbReference type="UniPathway" id="UPA00074">
    <property type="reaction ID" value="UER00126"/>
</dbReference>